<reference evidence="6 7" key="1">
    <citation type="submission" date="2020-05" db="EMBL/GenBank/DDBJ databases">
        <title>MicrobeNet Type strains.</title>
        <authorList>
            <person name="Nicholson A.C."/>
        </authorList>
    </citation>
    <scope>NUCLEOTIDE SEQUENCE [LARGE SCALE GENOMIC DNA]</scope>
    <source>
        <strain evidence="6 7">JCM 3224</strain>
    </source>
</reference>
<dbReference type="RefSeq" id="WP_084521627.1">
    <property type="nucleotide sequence ID" value="NZ_JABELX010000004.1"/>
</dbReference>
<dbReference type="EMBL" id="JABELX010000004">
    <property type="protein sequence ID" value="NNH70939.1"/>
    <property type="molecule type" value="Genomic_DNA"/>
</dbReference>
<dbReference type="InterPro" id="IPR034646">
    <property type="entry name" value="ADCK3_dom"/>
</dbReference>
<dbReference type="InterPro" id="IPR051409">
    <property type="entry name" value="Atypical_kinase_ADCK"/>
</dbReference>
<evidence type="ECO:0000313" key="7">
    <source>
        <dbReference type="Proteomes" id="UP000586827"/>
    </source>
</evidence>
<dbReference type="GO" id="GO:0005524">
    <property type="term" value="F:ATP binding"/>
    <property type="evidence" value="ECO:0007669"/>
    <property type="project" value="UniProtKB-KW"/>
</dbReference>
<dbReference type="InterPro" id="IPR000719">
    <property type="entry name" value="Prot_kinase_dom"/>
</dbReference>
<evidence type="ECO:0000256" key="2">
    <source>
        <dbReference type="ARBA" id="ARBA00022679"/>
    </source>
</evidence>
<evidence type="ECO:0000259" key="5">
    <source>
        <dbReference type="PROSITE" id="PS50011"/>
    </source>
</evidence>
<dbReference type="PROSITE" id="PS50011">
    <property type="entry name" value="PROTEIN_KINASE_DOM"/>
    <property type="match status" value="1"/>
</dbReference>
<dbReference type="Pfam" id="PF03109">
    <property type="entry name" value="ABC1"/>
    <property type="match status" value="1"/>
</dbReference>
<comment type="similarity">
    <text evidence="1">Belongs to the protein kinase superfamily. ADCK protein kinase family.</text>
</comment>
<keyword evidence="6" id="KW-0418">Kinase</keyword>
<organism evidence="6 7">
    <name type="scientific">Nocardia uniformis</name>
    <dbReference type="NCBI Taxonomy" id="53432"/>
    <lineage>
        <taxon>Bacteria</taxon>
        <taxon>Bacillati</taxon>
        <taxon>Actinomycetota</taxon>
        <taxon>Actinomycetes</taxon>
        <taxon>Mycobacteriales</taxon>
        <taxon>Nocardiaceae</taxon>
        <taxon>Nocardia</taxon>
    </lineage>
</organism>
<comment type="caution">
    <text evidence="6">The sequence shown here is derived from an EMBL/GenBank/DDBJ whole genome shotgun (WGS) entry which is preliminary data.</text>
</comment>
<dbReference type="Gene3D" id="1.10.510.10">
    <property type="entry name" value="Transferase(Phosphotransferase) domain 1"/>
    <property type="match status" value="1"/>
</dbReference>
<keyword evidence="2" id="KW-0808">Transferase</keyword>
<keyword evidence="3" id="KW-0547">Nucleotide-binding</keyword>
<keyword evidence="7" id="KW-1185">Reference proteome</keyword>
<dbReference type="CDD" id="cd13970">
    <property type="entry name" value="ABC1_ADCK3"/>
    <property type="match status" value="1"/>
</dbReference>
<evidence type="ECO:0000256" key="4">
    <source>
        <dbReference type="ARBA" id="ARBA00022840"/>
    </source>
</evidence>
<gene>
    <name evidence="6" type="ORF">HLB23_13890</name>
</gene>
<evidence type="ECO:0000313" key="6">
    <source>
        <dbReference type="EMBL" id="NNH70939.1"/>
    </source>
</evidence>
<evidence type="ECO:0000256" key="1">
    <source>
        <dbReference type="ARBA" id="ARBA00009670"/>
    </source>
</evidence>
<dbReference type="AlphaFoldDB" id="A0A849C7T0"/>
<dbReference type="GO" id="GO:0004672">
    <property type="term" value="F:protein kinase activity"/>
    <property type="evidence" value="ECO:0007669"/>
    <property type="project" value="InterPro"/>
</dbReference>
<dbReference type="SUPFAM" id="SSF56112">
    <property type="entry name" value="Protein kinase-like (PK-like)"/>
    <property type="match status" value="1"/>
</dbReference>
<keyword evidence="4" id="KW-0067">ATP-binding</keyword>
<dbReference type="Proteomes" id="UP000586827">
    <property type="component" value="Unassembled WGS sequence"/>
</dbReference>
<dbReference type="InterPro" id="IPR011009">
    <property type="entry name" value="Kinase-like_dom_sf"/>
</dbReference>
<dbReference type="InterPro" id="IPR004147">
    <property type="entry name" value="ABC1_dom"/>
</dbReference>
<proteinExistence type="inferred from homology"/>
<dbReference type="PANTHER" id="PTHR43851">
    <property type="match status" value="1"/>
</dbReference>
<accession>A0A849C7T0</accession>
<sequence>MAEHSSGEGWGRVLPFARREAQRAEGAPPTRKLVRDAKLAALPVAYAGRQAAGVGWRLFGRPATEVEAEIHMRTAEHVFEVLGELKGSVAKLGQILSVYQDAMPIDLAEAYGLALSKLQNAVPAMSPALVAQVLAENFGPGWRELFREFETHPAAAATIGQVHRAVWHDGRPVAVKVMYPGAREAVRADFTQLRLLGVVLGALLPGAEMGPIIEMICACVTDELDYGQEAHAQRGFAAGFAGDPDFAVPDVVAQATDVLVSEWLEGAPLSELISSGTQEERNRIGLLVLRFAKSAHVRTGGLLYTDLHPGNFLVLPDGRLGVVDFGACSPWPDTLEPAIADIGAALYESGDLEAALRRHGLVRPGREFDAAALMEIAKPILPILWDSQFRLSPEWLRDRVEAVTEIRLTNVFRQMTLPPEFIPVARAVITGIGVLCQLRTEGPIGPEFLAWTPALAEVAARRR</sequence>
<name>A0A849C7T0_9NOCA</name>
<dbReference type="PANTHER" id="PTHR43851:SF3">
    <property type="entry name" value="COENZYME Q8"/>
    <property type="match status" value="1"/>
</dbReference>
<feature type="domain" description="Protein kinase" evidence="5">
    <location>
        <begin position="148"/>
        <end position="463"/>
    </location>
</feature>
<protein>
    <submittedName>
        <fullName evidence="6">AarF/ABC1/UbiB kinase family protein</fullName>
    </submittedName>
</protein>
<evidence type="ECO:0000256" key="3">
    <source>
        <dbReference type="ARBA" id="ARBA00022741"/>
    </source>
</evidence>